<gene>
    <name evidence="1" type="ORF">DPMN_174993</name>
</gene>
<reference evidence="1" key="2">
    <citation type="submission" date="2020-11" db="EMBL/GenBank/DDBJ databases">
        <authorList>
            <person name="McCartney M.A."/>
            <person name="Auch B."/>
            <person name="Kono T."/>
            <person name="Mallez S."/>
            <person name="Becker A."/>
            <person name="Gohl D.M."/>
            <person name="Silverstein K.A.T."/>
            <person name="Koren S."/>
            <person name="Bechman K.B."/>
            <person name="Herman A."/>
            <person name="Abrahante J.E."/>
            <person name="Garbe J."/>
        </authorList>
    </citation>
    <scope>NUCLEOTIDE SEQUENCE</scope>
    <source>
        <strain evidence="1">Duluth1</strain>
        <tissue evidence="1">Whole animal</tissue>
    </source>
</reference>
<protein>
    <submittedName>
        <fullName evidence="1">Uncharacterized protein</fullName>
    </submittedName>
</protein>
<proteinExistence type="predicted"/>
<dbReference type="Proteomes" id="UP000828390">
    <property type="component" value="Unassembled WGS sequence"/>
</dbReference>
<dbReference type="EMBL" id="JAIWYP010000009">
    <property type="protein sequence ID" value="KAH3773630.1"/>
    <property type="molecule type" value="Genomic_DNA"/>
</dbReference>
<accession>A0A9D4IGV8</accession>
<comment type="caution">
    <text evidence="1">The sequence shown here is derived from an EMBL/GenBank/DDBJ whole genome shotgun (WGS) entry which is preliminary data.</text>
</comment>
<dbReference type="AlphaFoldDB" id="A0A9D4IGV8"/>
<organism evidence="1 2">
    <name type="scientific">Dreissena polymorpha</name>
    <name type="common">Zebra mussel</name>
    <name type="synonym">Mytilus polymorpha</name>
    <dbReference type="NCBI Taxonomy" id="45954"/>
    <lineage>
        <taxon>Eukaryota</taxon>
        <taxon>Metazoa</taxon>
        <taxon>Spiralia</taxon>
        <taxon>Lophotrochozoa</taxon>
        <taxon>Mollusca</taxon>
        <taxon>Bivalvia</taxon>
        <taxon>Autobranchia</taxon>
        <taxon>Heteroconchia</taxon>
        <taxon>Euheterodonta</taxon>
        <taxon>Imparidentia</taxon>
        <taxon>Neoheterodontei</taxon>
        <taxon>Myida</taxon>
        <taxon>Dreissenoidea</taxon>
        <taxon>Dreissenidae</taxon>
        <taxon>Dreissena</taxon>
    </lineage>
</organism>
<name>A0A9D4IGV8_DREPO</name>
<keyword evidence="2" id="KW-1185">Reference proteome</keyword>
<sequence>MYDQSDKLAHSFTSPTTDLTRQCLSDVPKSRTLETEYFHAVFTKQEKRIYGDF</sequence>
<evidence type="ECO:0000313" key="2">
    <source>
        <dbReference type="Proteomes" id="UP000828390"/>
    </source>
</evidence>
<evidence type="ECO:0000313" key="1">
    <source>
        <dbReference type="EMBL" id="KAH3773630.1"/>
    </source>
</evidence>
<reference evidence="1" key="1">
    <citation type="journal article" date="2019" name="bioRxiv">
        <title>The Genome of the Zebra Mussel, Dreissena polymorpha: A Resource for Invasive Species Research.</title>
        <authorList>
            <person name="McCartney M.A."/>
            <person name="Auch B."/>
            <person name="Kono T."/>
            <person name="Mallez S."/>
            <person name="Zhang Y."/>
            <person name="Obille A."/>
            <person name="Becker A."/>
            <person name="Abrahante J.E."/>
            <person name="Garbe J."/>
            <person name="Badalamenti J.P."/>
            <person name="Herman A."/>
            <person name="Mangelson H."/>
            <person name="Liachko I."/>
            <person name="Sullivan S."/>
            <person name="Sone E.D."/>
            <person name="Koren S."/>
            <person name="Silverstein K.A.T."/>
            <person name="Beckman K.B."/>
            <person name="Gohl D.M."/>
        </authorList>
    </citation>
    <scope>NUCLEOTIDE SEQUENCE</scope>
    <source>
        <strain evidence="1">Duluth1</strain>
        <tissue evidence="1">Whole animal</tissue>
    </source>
</reference>